<name>A0ABR4P0T9_9SACH</name>
<dbReference type="PANTHER" id="PTHR28128">
    <property type="entry name" value="GOLGI APPARATUS MEMBRANE PROTEIN TVP15"/>
    <property type="match status" value="1"/>
</dbReference>
<accession>A0ABR4P0T9</accession>
<dbReference type="Pfam" id="PF08507">
    <property type="entry name" value="COPI_assoc"/>
    <property type="match status" value="1"/>
</dbReference>
<reference evidence="6 7" key="1">
    <citation type="submission" date="2024-05" db="EMBL/GenBank/DDBJ databases">
        <title>Long read based assembly of the Candida bracarensis genome reveals expanded adhesin content.</title>
        <authorList>
            <person name="Marcet-Houben M."/>
            <person name="Ksiezopolska E."/>
            <person name="Gabaldon T."/>
        </authorList>
    </citation>
    <scope>NUCLEOTIDE SEQUENCE [LARGE SCALE GENOMIC DNA]</scope>
    <source>
        <strain evidence="6 7">CBM6</strain>
    </source>
</reference>
<dbReference type="EMBL" id="JBEVYD010000002">
    <property type="protein sequence ID" value="KAL3234979.1"/>
    <property type="molecule type" value="Genomic_DNA"/>
</dbReference>
<comment type="subcellular location">
    <subcellularLocation>
        <location evidence="1">Membrane</location>
        <topology evidence="1">Multi-pass membrane protein</topology>
    </subcellularLocation>
</comment>
<sequence>MPAPQQTVKIINLVLGGTTILASLSQLTYIFSRFNVFLLGLYSLALSIPLVYLEFKVPPNLHRFVSSYFSFLGRAVIFFLLSGMTAFGGAFKIINSILLFFAGCAFVFIQVSAIIDEPDNFKGQGASISIGDDLDDEDDVI</sequence>
<organism evidence="6 7">
    <name type="scientific">Nakaseomyces bracarensis</name>
    <dbReference type="NCBI Taxonomy" id="273131"/>
    <lineage>
        <taxon>Eukaryota</taxon>
        <taxon>Fungi</taxon>
        <taxon>Dikarya</taxon>
        <taxon>Ascomycota</taxon>
        <taxon>Saccharomycotina</taxon>
        <taxon>Saccharomycetes</taxon>
        <taxon>Saccharomycetales</taxon>
        <taxon>Saccharomycetaceae</taxon>
        <taxon>Nakaseomyces</taxon>
    </lineage>
</organism>
<evidence type="ECO:0000256" key="3">
    <source>
        <dbReference type="ARBA" id="ARBA00022989"/>
    </source>
</evidence>
<evidence type="ECO:0000313" key="6">
    <source>
        <dbReference type="EMBL" id="KAL3234979.1"/>
    </source>
</evidence>
<proteinExistence type="predicted"/>
<comment type="caution">
    <text evidence="6">The sequence shown here is derived from an EMBL/GenBank/DDBJ whole genome shotgun (WGS) entry which is preliminary data.</text>
</comment>
<keyword evidence="3 5" id="KW-1133">Transmembrane helix</keyword>
<feature type="transmembrane region" description="Helical" evidence="5">
    <location>
        <begin position="37"/>
        <end position="55"/>
    </location>
</feature>
<evidence type="ECO:0000256" key="2">
    <source>
        <dbReference type="ARBA" id="ARBA00022692"/>
    </source>
</evidence>
<protein>
    <submittedName>
        <fullName evidence="6">Golgi apparatus membrane protein TVP15</fullName>
    </submittedName>
</protein>
<evidence type="ECO:0000256" key="4">
    <source>
        <dbReference type="ARBA" id="ARBA00023136"/>
    </source>
</evidence>
<keyword evidence="4 5" id="KW-0472">Membrane</keyword>
<feature type="transmembrane region" description="Helical" evidence="5">
    <location>
        <begin position="12"/>
        <end position="31"/>
    </location>
</feature>
<dbReference type="InterPro" id="IPR013714">
    <property type="entry name" value="Golgi_TVP15"/>
</dbReference>
<feature type="transmembrane region" description="Helical" evidence="5">
    <location>
        <begin position="93"/>
        <end position="115"/>
    </location>
</feature>
<keyword evidence="7" id="KW-1185">Reference proteome</keyword>
<evidence type="ECO:0000313" key="7">
    <source>
        <dbReference type="Proteomes" id="UP001623330"/>
    </source>
</evidence>
<evidence type="ECO:0000256" key="1">
    <source>
        <dbReference type="ARBA" id="ARBA00004141"/>
    </source>
</evidence>
<keyword evidence="2 5" id="KW-0812">Transmembrane</keyword>
<evidence type="ECO:0000256" key="5">
    <source>
        <dbReference type="SAM" id="Phobius"/>
    </source>
</evidence>
<dbReference type="Proteomes" id="UP001623330">
    <property type="component" value="Unassembled WGS sequence"/>
</dbReference>
<dbReference type="PANTHER" id="PTHR28128:SF1">
    <property type="entry name" value="GOLGI APPARATUS MEMBRANE PROTEIN TVP15"/>
    <property type="match status" value="1"/>
</dbReference>
<gene>
    <name evidence="6" type="ORF">RNJ44_02767</name>
</gene>
<feature type="transmembrane region" description="Helical" evidence="5">
    <location>
        <begin position="67"/>
        <end position="87"/>
    </location>
</feature>